<comment type="caution">
    <text evidence="1">The sequence shown here is derived from an EMBL/GenBank/DDBJ whole genome shotgun (WGS) entry which is preliminary data.</text>
</comment>
<dbReference type="Proteomes" id="UP001143910">
    <property type="component" value="Unassembled WGS sequence"/>
</dbReference>
<reference evidence="1" key="1">
    <citation type="submission" date="2022-08" db="EMBL/GenBank/DDBJ databases">
        <title>Genome Sequence of Lecanicillium fungicola.</title>
        <authorList>
            <person name="Buettner E."/>
        </authorList>
    </citation>
    <scope>NUCLEOTIDE SEQUENCE</scope>
    <source>
        <strain evidence="1">Babe33</strain>
    </source>
</reference>
<evidence type="ECO:0000313" key="2">
    <source>
        <dbReference type="Proteomes" id="UP001143910"/>
    </source>
</evidence>
<protein>
    <submittedName>
        <fullName evidence="1">Uncharacterized protein</fullName>
    </submittedName>
</protein>
<accession>A0ACC1NLZ7</accession>
<organism evidence="1 2">
    <name type="scientific">Zarea fungicola</name>
    <dbReference type="NCBI Taxonomy" id="93591"/>
    <lineage>
        <taxon>Eukaryota</taxon>
        <taxon>Fungi</taxon>
        <taxon>Dikarya</taxon>
        <taxon>Ascomycota</taxon>
        <taxon>Pezizomycotina</taxon>
        <taxon>Sordariomycetes</taxon>
        <taxon>Hypocreomycetidae</taxon>
        <taxon>Hypocreales</taxon>
        <taxon>Cordycipitaceae</taxon>
        <taxon>Zarea</taxon>
    </lineage>
</organism>
<name>A0ACC1NLZ7_9HYPO</name>
<keyword evidence="2" id="KW-1185">Reference proteome</keyword>
<sequence>MSQAWPEDVADWPPGTVKFEEGTGQSKRLILHPTPTSDPNDPLNWSTARKSVNFGLVCLYTLLTFVQLDVGFTAWDALFDELDFSYDTLNGSTGANYLGLALGCIVFIPLVHKFGRRPIYLFSAVLQFAACIWSAKTQTVGDLYGSNVVSGLGGAISETIVQITIADLFFVHNHATVNGIGLLATFTGAYLGPVASGYVVDSQGWRWVWWWCTLLFGINLILIFAFFEESKYQRPEATDAMPTADSATVLTAASENNETDIEVGENPENYIDASIPMKSYRQRLAFVTITEGSILHDLYEPIIILLTFPAITYTAVAYGILLAWFAVLISVQATYMFDDPYDFTAIGIGLMNIAPFIASIPGVLIGGYLNDRWIMWLARRNNGVYEPEMRLWMLLPLAIIAPLGILMFGLGLNDNAPWPVLAVGFGIYGFCLTAGGVISLSYAMDAYQDVIGNALVGVTFIRNLFTVVVLFVITPWLDGMGIQNTHILIAVITALVLIGPVGLIIWGKRARVKTAKAYRRMALKQPTRRTATVQVE</sequence>
<proteinExistence type="predicted"/>
<gene>
    <name evidence="1" type="ORF">NQ176_g2728</name>
</gene>
<dbReference type="EMBL" id="JANJQO010000210">
    <property type="protein sequence ID" value="KAJ2980292.1"/>
    <property type="molecule type" value="Genomic_DNA"/>
</dbReference>
<evidence type="ECO:0000313" key="1">
    <source>
        <dbReference type="EMBL" id="KAJ2980292.1"/>
    </source>
</evidence>